<dbReference type="PROSITE" id="PS51450">
    <property type="entry name" value="LRR"/>
    <property type="match status" value="3"/>
</dbReference>
<dbReference type="SUPFAM" id="SSF52058">
    <property type="entry name" value="L domain-like"/>
    <property type="match status" value="1"/>
</dbReference>
<dbReference type="InterPro" id="IPR007110">
    <property type="entry name" value="Ig-like_dom"/>
</dbReference>
<proteinExistence type="predicted"/>
<gene>
    <name evidence="8" type="primary">LOC109469494</name>
</gene>
<dbReference type="GeneID" id="109469494"/>
<dbReference type="PANTHER" id="PTHR24366:SF96">
    <property type="entry name" value="LEUCINE RICH REPEAT CONTAINING 53"/>
    <property type="match status" value="1"/>
</dbReference>
<evidence type="ECO:0000313" key="7">
    <source>
        <dbReference type="Proteomes" id="UP000515135"/>
    </source>
</evidence>
<dbReference type="InterPro" id="IPR032675">
    <property type="entry name" value="LRR_dom_sf"/>
</dbReference>
<feature type="domain" description="Ig-like" evidence="6">
    <location>
        <begin position="329"/>
        <end position="416"/>
    </location>
</feature>
<dbReference type="FunFam" id="3.80.10.10:FF:001176">
    <property type="entry name" value="Uncharacterized protein"/>
    <property type="match status" value="1"/>
</dbReference>
<evidence type="ECO:0000256" key="4">
    <source>
        <dbReference type="ARBA" id="ARBA00023157"/>
    </source>
</evidence>
<dbReference type="SUPFAM" id="SSF48726">
    <property type="entry name" value="Immunoglobulin"/>
    <property type="match status" value="1"/>
</dbReference>
<evidence type="ECO:0000256" key="5">
    <source>
        <dbReference type="SAM" id="SignalP"/>
    </source>
</evidence>
<dbReference type="CDD" id="cd00096">
    <property type="entry name" value="Ig"/>
    <property type="match status" value="1"/>
</dbReference>
<feature type="chain" id="PRO_5028273927" evidence="5">
    <location>
        <begin position="24"/>
        <end position="454"/>
    </location>
</feature>
<accession>A0A6P4YPG8</accession>
<dbReference type="SMART" id="SM00364">
    <property type="entry name" value="LRR_BAC"/>
    <property type="match status" value="4"/>
</dbReference>
<evidence type="ECO:0000256" key="3">
    <source>
        <dbReference type="ARBA" id="ARBA00022737"/>
    </source>
</evidence>
<dbReference type="InterPro" id="IPR003598">
    <property type="entry name" value="Ig_sub2"/>
</dbReference>
<keyword evidence="7" id="KW-1185">Reference proteome</keyword>
<dbReference type="InterPro" id="IPR013783">
    <property type="entry name" value="Ig-like_fold"/>
</dbReference>
<dbReference type="SMART" id="SM00409">
    <property type="entry name" value="IG"/>
    <property type="match status" value="1"/>
</dbReference>
<keyword evidence="3" id="KW-0677">Repeat</keyword>
<name>A0A6P4YPG8_BRABE</name>
<dbReference type="Gene3D" id="3.80.10.10">
    <property type="entry name" value="Ribonuclease Inhibitor"/>
    <property type="match status" value="2"/>
</dbReference>
<dbReference type="Pfam" id="PF13927">
    <property type="entry name" value="Ig_3"/>
    <property type="match status" value="1"/>
</dbReference>
<protein>
    <submittedName>
        <fullName evidence="8">Chondroadherin-like</fullName>
    </submittedName>
</protein>
<dbReference type="InterPro" id="IPR003599">
    <property type="entry name" value="Ig_sub"/>
</dbReference>
<dbReference type="Proteomes" id="UP000515135">
    <property type="component" value="Unplaced"/>
</dbReference>
<dbReference type="InterPro" id="IPR003591">
    <property type="entry name" value="Leu-rich_rpt_typical-subtyp"/>
</dbReference>
<dbReference type="OrthoDB" id="676979at2759"/>
<dbReference type="KEGG" id="bbel:109469494"/>
<reference evidence="8" key="1">
    <citation type="submission" date="2025-08" db="UniProtKB">
        <authorList>
            <consortium name="RefSeq"/>
        </authorList>
    </citation>
    <scope>IDENTIFICATION</scope>
    <source>
        <tissue evidence="8">Gonad</tissue>
    </source>
</reference>
<organism evidence="7 8">
    <name type="scientific">Branchiostoma belcheri</name>
    <name type="common">Amphioxus</name>
    <dbReference type="NCBI Taxonomy" id="7741"/>
    <lineage>
        <taxon>Eukaryota</taxon>
        <taxon>Metazoa</taxon>
        <taxon>Chordata</taxon>
        <taxon>Cephalochordata</taxon>
        <taxon>Leptocardii</taxon>
        <taxon>Amphioxiformes</taxon>
        <taxon>Branchiostomatidae</taxon>
        <taxon>Branchiostoma</taxon>
    </lineage>
</organism>
<dbReference type="InterPro" id="IPR001611">
    <property type="entry name" value="Leu-rich_rpt"/>
</dbReference>
<dbReference type="InterPro" id="IPR036179">
    <property type="entry name" value="Ig-like_dom_sf"/>
</dbReference>
<feature type="signal peptide" evidence="5">
    <location>
        <begin position="1"/>
        <end position="23"/>
    </location>
</feature>
<dbReference type="InterPro" id="IPR000483">
    <property type="entry name" value="Cys-rich_flank_reg_C"/>
</dbReference>
<sequence length="454" mass="50416">MDKPAGVLMFLLVILKVLGTAEADCSSTCSATSCTCTGQDLTSVPQDLPTTITWLDLRRNQITTLSQSDFSRYRSLEDLRLDYNSISTINSQAFYHLSNLTELWLDSNRITALRSDMFTGLGNLQYLYLFHNSISDIQDGTFNSTPQLTRLYLSNNRLTKLRANMFTGLGNLQTLDLYDNDITVIPDHTFNPTPQLKFLNLSNNHIQSIASNLLANLLNLTEVSLSDNSITAFPFEDLLNIQTIVTLHLDKNQMTTIPSTAYDILSSISEVNIDNNPWQCDCRMVEFRLKMTGTYPFENQIICFQPDSVHGQKLIDISPEDLMSYCEEPTIVRFEQSEDNPLIEGDSLRLVCEATGIPTPDITVTLPSGLNATVDSVGKVTVDVNGTIMIRDVTVEDSGQYVCTATNSVGFTRSVSIDVFYPNPPPTFSLGVIVGTVGVSFPPIRDLRRHAISS</sequence>
<dbReference type="SMART" id="SM00365">
    <property type="entry name" value="LRR_SD22"/>
    <property type="match status" value="4"/>
</dbReference>
<evidence type="ECO:0000256" key="1">
    <source>
        <dbReference type="ARBA" id="ARBA00022614"/>
    </source>
</evidence>
<keyword evidence="4" id="KW-1015">Disulfide bond</keyword>
<dbReference type="SMART" id="SM00082">
    <property type="entry name" value="LRRCT"/>
    <property type="match status" value="1"/>
</dbReference>
<dbReference type="Pfam" id="PF13855">
    <property type="entry name" value="LRR_8"/>
    <property type="match status" value="2"/>
</dbReference>
<dbReference type="SMART" id="SM00408">
    <property type="entry name" value="IGc2"/>
    <property type="match status" value="1"/>
</dbReference>
<dbReference type="Gene3D" id="2.60.40.10">
    <property type="entry name" value="Immunoglobulins"/>
    <property type="match status" value="1"/>
</dbReference>
<dbReference type="PANTHER" id="PTHR24366">
    <property type="entry name" value="IG(IMMUNOGLOBULIN) AND LRR(LEUCINE RICH REPEAT) DOMAINS"/>
    <property type="match status" value="1"/>
</dbReference>
<keyword evidence="2 5" id="KW-0732">Signal</keyword>
<dbReference type="PROSITE" id="PS50835">
    <property type="entry name" value="IG_LIKE"/>
    <property type="match status" value="1"/>
</dbReference>
<evidence type="ECO:0000256" key="2">
    <source>
        <dbReference type="ARBA" id="ARBA00022729"/>
    </source>
</evidence>
<dbReference type="AlphaFoldDB" id="A0A6P4YPG8"/>
<dbReference type="SMART" id="SM00369">
    <property type="entry name" value="LRR_TYP"/>
    <property type="match status" value="8"/>
</dbReference>
<evidence type="ECO:0000313" key="8">
    <source>
        <dbReference type="RefSeq" id="XP_019623574.1"/>
    </source>
</evidence>
<evidence type="ECO:0000259" key="6">
    <source>
        <dbReference type="PROSITE" id="PS50835"/>
    </source>
</evidence>
<keyword evidence="1" id="KW-0433">Leucine-rich repeat</keyword>
<dbReference type="RefSeq" id="XP_019623574.1">
    <property type="nucleotide sequence ID" value="XM_019768015.1"/>
</dbReference>